<protein>
    <submittedName>
        <fullName evidence="4">Uncharacterized protein (DUF58 family)</fullName>
    </submittedName>
</protein>
<keyword evidence="5" id="KW-1185">Reference proteome</keyword>
<dbReference type="AlphaFoldDB" id="A0A7W8QTN9"/>
<dbReference type="InterPro" id="IPR002881">
    <property type="entry name" value="DUF58"/>
</dbReference>
<evidence type="ECO:0000259" key="3">
    <source>
        <dbReference type="Pfam" id="PF01882"/>
    </source>
</evidence>
<reference evidence="4 5" key="1">
    <citation type="submission" date="2020-08" db="EMBL/GenBank/DDBJ databases">
        <title>Sequencing the genomes of 1000 actinobacteria strains.</title>
        <authorList>
            <person name="Klenk H.-P."/>
        </authorList>
    </citation>
    <scope>NUCLEOTIDE SEQUENCE [LARGE SCALE GENOMIC DNA]</scope>
    <source>
        <strain evidence="4 5">DSM 44551</strain>
    </source>
</reference>
<keyword evidence="2" id="KW-1133">Transmembrane helix</keyword>
<gene>
    <name evidence="4" type="ORF">HDA36_005928</name>
</gene>
<evidence type="ECO:0000313" key="4">
    <source>
        <dbReference type="EMBL" id="MBB5435780.1"/>
    </source>
</evidence>
<dbReference type="Pfam" id="PF01882">
    <property type="entry name" value="DUF58"/>
    <property type="match status" value="1"/>
</dbReference>
<dbReference type="Proteomes" id="UP000572635">
    <property type="component" value="Unassembled WGS sequence"/>
</dbReference>
<sequence length="395" mass="39390">MGLLFAGATVLAGGFLVGERDLVALGVLLVALPLLSGLSLLGAFRGIGHGRALHPARTPVGSEAEVAVRIGNTGSVRPLGGVLAEDLLPPALGEPPRFRVGLLAPGRDRDLAYRVRASARGLYPVGPLRVTLGDPLGCFRAVRDLGAPAALMVTPEVVPLGGGASSAGAAELGGSPARAMAASGEDDPVPRPYRSGDELRRVHWRSTARHGELMVRREEARHDGGAAVLVDLRAAAHTGSGPESTLETAVSAAASIAVHLAGQGRRVRLLTDGGEAGVPAAGPAGVVEALALAPASQRTGLAAGAEPLRTAGSGPVVAVLGSLDPADLEVLASVARGATGPRTAVLCTGRPAEAQGAAAALAAAGWRALVIGRPSELPAAWGSPVRGAPTAGGLR</sequence>
<evidence type="ECO:0000256" key="1">
    <source>
        <dbReference type="SAM" id="MobiDB-lite"/>
    </source>
</evidence>
<proteinExistence type="predicted"/>
<dbReference type="PANTHER" id="PTHR34351:SF1">
    <property type="entry name" value="SLR1927 PROTEIN"/>
    <property type="match status" value="1"/>
</dbReference>
<dbReference type="EMBL" id="JACHDB010000002">
    <property type="protein sequence ID" value="MBB5435780.1"/>
    <property type="molecule type" value="Genomic_DNA"/>
</dbReference>
<organism evidence="4 5">
    <name type="scientific">Nocardiopsis composta</name>
    <dbReference type="NCBI Taxonomy" id="157465"/>
    <lineage>
        <taxon>Bacteria</taxon>
        <taxon>Bacillati</taxon>
        <taxon>Actinomycetota</taxon>
        <taxon>Actinomycetes</taxon>
        <taxon>Streptosporangiales</taxon>
        <taxon>Nocardiopsidaceae</taxon>
        <taxon>Nocardiopsis</taxon>
    </lineage>
</organism>
<keyword evidence="2" id="KW-0472">Membrane</keyword>
<dbReference type="RefSeq" id="WP_184398868.1">
    <property type="nucleotide sequence ID" value="NZ_BAAAJD010000167.1"/>
</dbReference>
<feature type="domain" description="DUF58" evidence="3">
    <location>
        <begin position="191"/>
        <end position="311"/>
    </location>
</feature>
<feature type="region of interest" description="Disordered" evidence="1">
    <location>
        <begin position="169"/>
        <end position="195"/>
    </location>
</feature>
<evidence type="ECO:0000313" key="5">
    <source>
        <dbReference type="Proteomes" id="UP000572635"/>
    </source>
</evidence>
<name>A0A7W8QTN9_9ACTN</name>
<feature type="transmembrane region" description="Helical" evidence="2">
    <location>
        <begin position="22"/>
        <end position="44"/>
    </location>
</feature>
<dbReference type="PANTHER" id="PTHR34351">
    <property type="entry name" value="SLR1927 PROTEIN-RELATED"/>
    <property type="match status" value="1"/>
</dbReference>
<accession>A0A7W8QTN9</accession>
<comment type="caution">
    <text evidence="4">The sequence shown here is derived from an EMBL/GenBank/DDBJ whole genome shotgun (WGS) entry which is preliminary data.</text>
</comment>
<evidence type="ECO:0000256" key="2">
    <source>
        <dbReference type="SAM" id="Phobius"/>
    </source>
</evidence>
<keyword evidence="2" id="KW-0812">Transmembrane</keyword>